<dbReference type="RefSeq" id="XP_013920382.1">
    <property type="nucleotide sequence ID" value="XM_014064907.1"/>
</dbReference>
<evidence type="ECO:0000256" key="5">
    <source>
        <dbReference type="ARBA" id="ARBA00033747"/>
    </source>
</evidence>
<dbReference type="Pfam" id="PF13868">
    <property type="entry name" value="TPH"/>
    <property type="match status" value="1"/>
</dbReference>
<comment type="subcellular location">
    <subcellularLocation>
        <location evidence="1">Cell projection</location>
        <location evidence="1">Cilium</location>
    </subcellularLocation>
</comment>
<evidence type="ECO:0000259" key="8">
    <source>
        <dbReference type="Pfam" id="PF13868"/>
    </source>
</evidence>
<dbReference type="PANTHER" id="PTHR31183:SF1">
    <property type="entry name" value="CILIA- AND FLAGELLA-ASSOCIATED PROTEIN 53"/>
    <property type="match status" value="1"/>
</dbReference>
<feature type="domain" description="Trichohyalin-plectin-homology" evidence="8">
    <location>
        <begin position="6"/>
        <end position="162"/>
    </location>
</feature>
<evidence type="ECO:0000256" key="2">
    <source>
        <dbReference type="ARBA" id="ARBA00023054"/>
    </source>
</evidence>
<sequence length="186" mass="22826">MVSFRELFNEQQMYQAYLAQQREEDKRQEREMDLLRAEDAAKMWAKRAEKERALKLARDRLLKEVMDTRKLQIEEKLRKNAKEQEDLLRDKELLNAAIQECQQLEQETYTRRLQQSKHHREELRAQIDHRKEAREMEKEEERREYALAEEAEKLYHQKMADILSRPYMKLKFLHPLRRQLVINSKS</sequence>
<dbReference type="KEGG" id="tsr:106547673"/>
<evidence type="ECO:0000256" key="6">
    <source>
        <dbReference type="ARBA" id="ARBA00033773"/>
    </source>
</evidence>
<evidence type="ECO:0000256" key="4">
    <source>
        <dbReference type="ARBA" id="ARBA00023273"/>
    </source>
</evidence>
<dbReference type="GeneID" id="106547673"/>
<evidence type="ECO:0000313" key="9">
    <source>
        <dbReference type="Proteomes" id="UP000504617"/>
    </source>
</evidence>
<evidence type="ECO:0000256" key="7">
    <source>
        <dbReference type="SAM" id="Coils"/>
    </source>
</evidence>
<protein>
    <recommendedName>
        <fullName evidence="6">Cilia- and flagella-associated protein 53</fullName>
    </recommendedName>
</protein>
<keyword evidence="4" id="KW-0966">Cell projection</keyword>
<comment type="similarity">
    <text evidence="5">Belongs to the CFAP53 family.</text>
</comment>
<keyword evidence="3" id="KW-0969">Cilium</keyword>
<proteinExistence type="inferred from homology"/>
<reference evidence="10" key="1">
    <citation type="submission" date="2025-08" db="UniProtKB">
        <authorList>
            <consortium name="RefSeq"/>
        </authorList>
    </citation>
    <scope>IDENTIFICATION</scope>
    <source>
        <tissue evidence="10">Skeletal muscle</tissue>
    </source>
</reference>
<organism evidence="9 10">
    <name type="scientific">Thamnophis sirtalis</name>
    <dbReference type="NCBI Taxonomy" id="35019"/>
    <lineage>
        <taxon>Eukaryota</taxon>
        <taxon>Metazoa</taxon>
        <taxon>Chordata</taxon>
        <taxon>Craniata</taxon>
        <taxon>Vertebrata</taxon>
        <taxon>Euteleostomi</taxon>
        <taxon>Lepidosauria</taxon>
        <taxon>Squamata</taxon>
        <taxon>Bifurcata</taxon>
        <taxon>Unidentata</taxon>
        <taxon>Episquamata</taxon>
        <taxon>Toxicofera</taxon>
        <taxon>Serpentes</taxon>
        <taxon>Colubroidea</taxon>
        <taxon>Colubridae</taxon>
        <taxon>Natricinae</taxon>
        <taxon>Thamnophis</taxon>
    </lineage>
</organism>
<evidence type="ECO:0000256" key="1">
    <source>
        <dbReference type="ARBA" id="ARBA00004138"/>
    </source>
</evidence>
<dbReference type="InterPro" id="IPR043597">
    <property type="entry name" value="TPH_dom"/>
</dbReference>
<evidence type="ECO:0000256" key="3">
    <source>
        <dbReference type="ARBA" id="ARBA00023069"/>
    </source>
</evidence>
<gene>
    <name evidence="10" type="primary">LOC106547673</name>
</gene>
<feature type="coiled-coil region" evidence="7">
    <location>
        <begin position="71"/>
        <end position="151"/>
    </location>
</feature>
<dbReference type="Proteomes" id="UP000504617">
    <property type="component" value="Unplaced"/>
</dbReference>
<evidence type="ECO:0000313" key="10">
    <source>
        <dbReference type="RefSeq" id="XP_013920382.1"/>
    </source>
</evidence>
<dbReference type="PANTHER" id="PTHR31183">
    <property type="entry name" value="TRICHOPLEIN KERATIN FILAMENT-BINDING PROTEIN FAMILY MEMBER"/>
    <property type="match status" value="1"/>
</dbReference>
<dbReference type="InterPro" id="IPR043596">
    <property type="entry name" value="CFAP53/TCHP"/>
</dbReference>
<accession>A0A6I9Y0M9</accession>
<dbReference type="OrthoDB" id="75950at2759"/>
<keyword evidence="2 7" id="KW-0175">Coiled coil</keyword>
<dbReference type="GO" id="GO:0005929">
    <property type="term" value="C:cilium"/>
    <property type="evidence" value="ECO:0007669"/>
    <property type="project" value="UniProtKB-SubCell"/>
</dbReference>
<dbReference type="AlphaFoldDB" id="A0A6I9Y0M9"/>
<keyword evidence="9" id="KW-1185">Reference proteome</keyword>
<name>A0A6I9Y0M9_9SAUR</name>